<dbReference type="Pfam" id="PF00378">
    <property type="entry name" value="ECH_1"/>
    <property type="match status" value="1"/>
</dbReference>
<dbReference type="Proteomes" id="UP001595699">
    <property type="component" value="Unassembled WGS sequence"/>
</dbReference>
<comment type="similarity">
    <text evidence="2">In the central section; belongs to the 3-hydroxyacyl-CoA dehydrogenase family.</text>
</comment>
<dbReference type="InterPro" id="IPR001753">
    <property type="entry name" value="Enoyl-CoA_hydra/iso"/>
</dbReference>
<dbReference type="EMBL" id="JBHRZH010000044">
    <property type="protein sequence ID" value="MFC3765973.1"/>
    <property type="molecule type" value="Genomic_DNA"/>
</dbReference>
<dbReference type="InterPro" id="IPR008927">
    <property type="entry name" value="6-PGluconate_DH-like_C_sf"/>
</dbReference>
<dbReference type="Gene3D" id="3.90.226.10">
    <property type="entry name" value="2-enoyl-CoA Hydratase, Chain A, domain 1"/>
    <property type="match status" value="1"/>
</dbReference>
<evidence type="ECO:0000256" key="8">
    <source>
        <dbReference type="ARBA" id="ARBA00023239"/>
    </source>
</evidence>
<name>A0ABV7YM55_9ACTN</name>
<evidence type="ECO:0000259" key="11">
    <source>
        <dbReference type="Pfam" id="PF00725"/>
    </source>
</evidence>
<feature type="domain" description="3-hydroxyacyl-CoA dehydrogenase C-terminal" evidence="11">
    <location>
        <begin position="516"/>
        <end position="598"/>
    </location>
</feature>
<dbReference type="Pfam" id="PF02737">
    <property type="entry name" value="3HCDH_N"/>
    <property type="match status" value="1"/>
</dbReference>
<evidence type="ECO:0000313" key="14">
    <source>
        <dbReference type="Proteomes" id="UP001595699"/>
    </source>
</evidence>
<evidence type="ECO:0000256" key="9">
    <source>
        <dbReference type="ARBA" id="ARBA00023268"/>
    </source>
</evidence>
<accession>A0ABV7YM55</accession>
<dbReference type="Pfam" id="PF00725">
    <property type="entry name" value="3HCDH"/>
    <property type="match status" value="1"/>
</dbReference>
<gene>
    <name evidence="13" type="ORF">ACFOUW_34415</name>
</gene>
<reference evidence="14" key="1">
    <citation type="journal article" date="2019" name="Int. J. Syst. Evol. Microbiol.">
        <title>The Global Catalogue of Microorganisms (GCM) 10K type strain sequencing project: providing services to taxonomists for standard genome sequencing and annotation.</title>
        <authorList>
            <consortium name="The Broad Institute Genomics Platform"/>
            <consortium name="The Broad Institute Genome Sequencing Center for Infectious Disease"/>
            <person name="Wu L."/>
            <person name="Ma J."/>
        </authorList>
    </citation>
    <scope>NUCLEOTIDE SEQUENCE [LARGE SCALE GENOMIC DNA]</scope>
    <source>
        <strain evidence="14">CGMCC 4.7241</strain>
    </source>
</reference>
<sequence length="702" mass="75546">MTATLDPDQVFPDEVVTHAHSRDVALPYGAGRMALITLDNGLDHTRPNSFGPRGLAELEQAIDTALARDEVKAIGITGKPFILAAGADITGMPRVTRREQAFEIARYGHEVFGKLGDGTKPTFGFINGLAIGGGLEIVLNCTYRTVITTAPAVAFSECFLGILPGWGGSWLLPNLIGADKAVKVIVENALNTNRMLRGPEVFALGIADAMFDGADYLEQSLSWAAQVLTGKIEVKRPEIDRGDAWDAAVARGKFFADNKVRGAAPAAYRALDVIAAAKTSTREEGFAAEDNALADLVMTEEFRSGLYAFDLVQRRAKKPVGAPDRSLARKVTKVGVVGAGLMASQLALLFARRLLVPVVLTDLDDERVAKGVGYVHAEVDKLLAKGRVNPDLANRLKALVTGSTDKNVYADCDFVIEAVFEEMSVKQQVFGELEKIISPECILATNTSSLSVAEMASVLEHPERVVGFHFFNPVAILPLLEIVRGPSTSDETLATAFAVARELKKSAVLVEDAPAFIVNRVLTRFMGEVTQCMDEGTPPEVADQALLPLGLPMSPFVLLQLVGPAVAQHVAETLHAAFPERYYVSENLQRLVDAKKPGVWSWNEKGEPYLDDETRALLVQGDKASTAEEVRERALAAIADEVRRILDDGVVAEAQDVDTALILGAGWPFHLGGVTPYLDRSGISEKVTGKRFLPVGMASLPA</sequence>
<evidence type="ECO:0000313" key="13">
    <source>
        <dbReference type="EMBL" id="MFC3765973.1"/>
    </source>
</evidence>
<dbReference type="SUPFAM" id="SSF51735">
    <property type="entry name" value="NAD(P)-binding Rossmann-fold domains"/>
    <property type="match status" value="1"/>
</dbReference>
<evidence type="ECO:0000259" key="12">
    <source>
        <dbReference type="Pfam" id="PF02737"/>
    </source>
</evidence>
<evidence type="ECO:0000256" key="3">
    <source>
        <dbReference type="ARBA" id="ARBA00022832"/>
    </source>
</evidence>
<evidence type="ECO:0000256" key="1">
    <source>
        <dbReference type="ARBA" id="ARBA00005005"/>
    </source>
</evidence>
<comment type="catalytic activity">
    <reaction evidence="10">
        <text>a (3S)-3-hydroxyacyl-CoA + NAD(+) = a 3-oxoacyl-CoA + NADH + H(+)</text>
        <dbReference type="Rhea" id="RHEA:22432"/>
        <dbReference type="ChEBI" id="CHEBI:15378"/>
        <dbReference type="ChEBI" id="CHEBI:57318"/>
        <dbReference type="ChEBI" id="CHEBI:57540"/>
        <dbReference type="ChEBI" id="CHEBI:57945"/>
        <dbReference type="ChEBI" id="CHEBI:90726"/>
        <dbReference type="EC" id="1.1.1.35"/>
    </reaction>
</comment>
<keyword evidence="3" id="KW-0276">Fatty acid metabolism</keyword>
<comment type="caution">
    <text evidence="13">The sequence shown here is derived from an EMBL/GenBank/DDBJ whole genome shotgun (WGS) entry which is preliminary data.</text>
</comment>
<keyword evidence="6" id="KW-0520">NAD</keyword>
<keyword evidence="7" id="KW-0443">Lipid metabolism</keyword>
<dbReference type="InterPro" id="IPR036291">
    <property type="entry name" value="NAD(P)-bd_dom_sf"/>
</dbReference>
<dbReference type="SUPFAM" id="SSF52096">
    <property type="entry name" value="ClpP/crotonase"/>
    <property type="match status" value="1"/>
</dbReference>
<evidence type="ECO:0000256" key="2">
    <source>
        <dbReference type="ARBA" id="ARBA00007005"/>
    </source>
</evidence>
<keyword evidence="8" id="KW-0456">Lyase</keyword>
<evidence type="ECO:0000256" key="7">
    <source>
        <dbReference type="ARBA" id="ARBA00023098"/>
    </source>
</evidence>
<keyword evidence="5" id="KW-0560">Oxidoreductase</keyword>
<dbReference type="InterPro" id="IPR006176">
    <property type="entry name" value="3-OHacyl-CoA_DH_NAD-bd"/>
</dbReference>
<dbReference type="RefSeq" id="WP_307782497.1">
    <property type="nucleotide sequence ID" value="NZ_JAFBCM010000001.1"/>
</dbReference>
<dbReference type="Gene3D" id="1.10.1040.50">
    <property type="match status" value="1"/>
</dbReference>
<keyword evidence="4" id="KW-0442">Lipid degradation</keyword>
<dbReference type="CDD" id="cd06558">
    <property type="entry name" value="crotonase-like"/>
    <property type="match status" value="1"/>
</dbReference>
<organism evidence="13 14">
    <name type="scientific">Tenggerimyces flavus</name>
    <dbReference type="NCBI Taxonomy" id="1708749"/>
    <lineage>
        <taxon>Bacteria</taxon>
        <taxon>Bacillati</taxon>
        <taxon>Actinomycetota</taxon>
        <taxon>Actinomycetes</taxon>
        <taxon>Propionibacteriales</taxon>
        <taxon>Nocardioidaceae</taxon>
        <taxon>Tenggerimyces</taxon>
    </lineage>
</organism>
<dbReference type="InterPro" id="IPR029045">
    <property type="entry name" value="ClpP/crotonase-like_dom_sf"/>
</dbReference>
<evidence type="ECO:0000256" key="5">
    <source>
        <dbReference type="ARBA" id="ARBA00023002"/>
    </source>
</evidence>
<evidence type="ECO:0000256" key="4">
    <source>
        <dbReference type="ARBA" id="ARBA00022963"/>
    </source>
</evidence>
<comment type="pathway">
    <text evidence="1">Lipid metabolism; fatty acid beta-oxidation.</text>
</comment>
<keyword evidence="9" id="KW-0511">Multifunctional enzyme</keyword>
<dbReference type="InterPro" id="IPR050136">
    <property type="entry name" value="FA_oxidation_alpha_subunit"/>
</dbReference>
<keyword evidence="14" id="KW-1185">Reference proteome</keyword>
<dbReference type="PANTHER" id="PTHR43612:SF3">
    <property type="entry name" value="TRIFUNCTIONAL ENZYME SUBUNIT ALPHA, MITOCHONDRIAL"/>
    <property type="match status" value="1"/>
</dbReference>
<evidence type="ECO:0000256" key="6">
    <source>
        <dbReference type="ARBA" id="ARBA00023027"/>
    </source>
</evidence>
<dbReference type="PANTHER" id="PTHR43612">
    <property type="entry name" value="TRIFUNCTIONAL ENZYME SUBUNIT ALPHA"/>
    <property type="match status" value="1"/>
</dbReference>
<evidence type="ECO:0000256" key="10">
    <source>
        <dbReference type="ARBA" id="ARBA00049556"/>
    </source>
</evidence>
<dbReference type="SUPFAM" id="SSF48179">
    <property type="entry name" value="6-phosphogluconate dehydrogenase C-terminal domain-like"/>
    <property type="match status" value="2"/>
</dbReference>
<protein>
    <submittedName>
        <fullName evidence="13">3-hydroxyacyl-CoA dehydrogenase NAD-binding domain-containing protein</fullName>
    </submittedName>
</protein>
<dbReference type="Gene3D" id="3.40.50.720">
    <property type="entry name" value="NAD(P)-binding Rossmann-like Domain"/>
    <property type="match status" value="1"/>
</dbReference>
<feature type="domain" description="3-hydroxyacyl-CoA dehydrogenase NAD binding" evidence="12">
    <location>
        <begin position="333"/>
        <end position="512"/>
    </location>
</feature>
<proteinExistence type="inferred from homology"/>
<dbReference type="InterPro" id="IPR006108">
    <property type="entry name" value="3HC_DH_C"/>
</dbReference>